<dbReference type="PANTHER" id="PTHR18860">
    <property type="entry name" value="14-3-3 PROTEIN"/>
    <property type="match status" value="1"/>
</dbReference>
<reference evidence="3 4" key="2">
    <citation type="journal article" date="2017" name="Sci. Rep.">
        <title>A mobile pathogenicity chromosome in Fusarium oxysporum for infection of multiple cucurbit species.</title>
        <authorList>
            <person name="van Dam P."/>
            <person name="Fokkens L."/>
            <person name="Ayukawa Y."/>
            <person name="van der Gragt M."/>
            <person name="Ter Horst A."/>
            <person name="Brankovics B."/>
            <person name="Houterman P.M."/>
            <person name="Arie T."/>
            <person name="Rep M."/>
        </authorList>
    </citation>
    <scope>NUCLEOTIDE SEQUENCE [LARGE SCALE GENOMIC DNA]</scope>
    <source>
        <strain evidence="3 4">Forc016</strain>
    </source>
</reference>
<accession>A0A2H3GGS9</accession>
<dbReference type="AlphaFoldDB" id="A0A2H3GGS9"/>
<dbReference type="SUPFAM" id="SSF48445">
    <property type="entry name" value="14-3-3 protein"/>
    <property type="match status" value="1"/>
</dbReference>
<dbReference type="InterPro" id="IPR036815">
    <property type="entry name" value="14-3-3_dom_sf"/>
</dbReference>
<dbReference type="SMART" id="SM00101">
    <property type="entry name" value="14_3_3"/>
    <property type="match status" value="1"/>
</dbReference>
<name>A0A2H3GGS9_FUSOX</name>
<dbReference type="Gene3D" id="1.20.190.20">
    <property type="entry name" value="14-3-3 domain"/>
    <property type="match status" value="1"/>
</dbReference>
<dbReference type="EMBL" id="MABQ02000009">
    <property type="protein sequence ID" value="PCD25944.1"/>
    <property type="molecule type" value="Genomic_DNA"/>
</dbReference>
<dbReference type="Pfam" id="PF00244">
    <property type="entry name" value="14-3-3"/>
    <property type="match status" value="1"/>
</dbReference>
<evidence type="ECO:0000313" key="4">
    <source>
        <dbReference type="Proteomes" id="UP000219602"/>
    </source>
</evidence>
<dbReference type="InterPro" id="IPR000308">
    <property type="entry name" value="14-3-3"/>
</dbReference>
<comment type="caution">
    <text evidence="3">The sequence shown here is derived from an EMBL/GenBank/DDBJ whole genome shotgun (WGS) entry which is preliminary data.</text>
</comment>
<dbReference type="STRING" id="327505.A0A2H3GGS9"/>
<comment type="similarity">
    <text evidence="1">Belongs to the 14-3-3 family.</text>
</comment>
<sequence>MPRIKGMEKIASGEKHNLAVTSAYKVYKIAANVAQTEFTATHPLRLGLALNFSVFYDKILNSHDRARRLVKHGLHDALAELDTLAEEPDGDSILIMHLLNDNLVLQSKINCCTIDVIYPTLQGVDLIFDKG</sequence>
<dbReference type="InterPro" id="IPR023410">
    <property type="entry name" value="14-3-3_domain"/>
</dbReference>
<proteinExistence type="inferred from homology"/>
<evidence type="ECO:0000256" key="1">
    <source>
        <dbReference type="ARBA" id="ARBA00006141"/>
    </source>
</evidence>
<feature type="domain" description="14-3-3" evidence="2">
    <location>
        <begin position="4"/>
        <end position="119"/>
    </location>
</feature>
<dbReference type="Proteomes" id="UP000219602">
    <property type="component" value="Chromosome 11"/>
</dbReference>
<evidence type="ECO:0000313" key="3">
    <source>
        <dbReference type="EMBL" id="PCD25944.1"/>
    </source>
</evidence>
<reference evidence="3 4" key="1">
    <citation type="journal article" date="2016" name="Environ. Microbiol.">
        <title>Effector profiles distinguish formae speciales of Fusarium oxysporum.</title>
        <authorList>
            <person name="van Dam P."/>
            <person name="Fokkens L."/>
            <person name="Schmidt S.M."/>
            <person name="Linmans J.H."/>
            <person name="Kistler H.C."/>
            <person name="Ma L.J."/>
            <person name="Rep M."/>
        </authorList>
    </citation>
    <scope>NUCLEOTIDE SEQUENCE [LARGE SCALE GENOMIC DNA]</scope>
    <source>
        <strain evidence="3 4">Forc016</strain>
    </source>
</reference>
<protein>
    <recommendedName>
        <fullName evidence="2">14-3-3 domain-containing protein</fullName>
    </recommendedName>
</protein>
<evidence type="ECO:0000259" key="2">
    <source>
        <dbReference type="SMART" id="SM00101"/>
    </source>
</evidence>
<organism evidence="3 4">
    <name type="scientific">Fusarium oxysporum f. sp. radicis-cucumerinum</name>
    <dbReference type="NCBI Taxonomy" id="327505"/>
    <lineage>
        <taxon>Eukaryota</taxon>
        <taxon>Fungi</taxon>
        <taxon>Dikarya</taxon>
        <taxon>Ascomycota</taxon>
        <taxon>Pezizomycotina</taxon>
        <taxon>Sordariomycetes</taxon>
        <taxon>Hypocreomycetidae</taxon>
        <taxon>Hypocreales</taxon>
        <taxon>Nectriaceae</taxon>
        <taxon>Fusarium</taxon>
        <taxon>Fusarium oxysporum species complex</taxon>
    </lineage>
</organism>
<gene>
    <name evidence="3" type="ORF">AU210_012378</name>
</gene>
<dbReference type="PRINTS" id="PR00305">
    <property type="entry name" value="1433ZETA"/>
</dbReference>